<dbReference type="InterPro" id="IPR000962">
    <property type="entry name" value="Znf_DskA_TraR"/>
</dbReference>
<evidence type="ECO:0000256" key="2">
    <source>
        <dbReference type="ARBA" id="ARBA00022771"/>
    </source>
</evidence>
<proteinExistence type="predicted"/>
<dbReference type="SUPFAM" id="SSF57716">
    <property type="entry name" value="Glucocorticoid receptor-like (DNA-binding domain)"/>
    <property type="match status" value="1"/>
</dbReference>
<evidence type="ECO:0000256" key="4">
    <source>
        <dbReference type="PROSITE-ProRule" id="PRU00510"/>
    </source>
</evidence>
<keyword evidence="3" id="KW-0862">Zinc</keyword>
<reference evidence="6" key="1">
    <citation type="submission" date="2021-01" db="EMBL/GenBank/DDBJ databases">
        <title>Whole genome shotgun sequence of Actinoplanes rishiriensis NBRC 108556.</title>
        <authorList>
            <person name="Komaki H."/>
            <person name="Tamura T."/>
        </authorList>
    </citation>
    <scope>NUCLEOTIDE SEQUENCE</scope>
    <source>
        <strain evidence="6">NBRC 108556</strain>
    </source>
</reference>
<keyword evidence="1" id="KW-0479">Metal-binding</keyword>
<dbReference type="Pfam" id="PF01258">
    <property type="entry name" value="zf-dskA_traR"/>
    <property type="match status" value="1"/>
</dbReference>
<comment type="caution">
    <text evidence="6">The sequence shown here is derived from an EMBL/GenBank/DDBJ whole genome shotgun (WGS) entry which is preliminary data.</text>
</comment>
<feature type="zinc finger region" description="dksA C4-type" evidence="4">
    <location>
        <begin position="85"/>
        <end position="109"/>
    </location>
</feature>
<keyword evidence="7" id="KW-1185">Reference proteome</keyword>
<evidence type="ECO:0000256" key="1">
    <source>
        <dbReference type="ARBA" id="ARBA00022723"/>
    </source>
</evidence>
<evidence type="ECO:0000313" key="7">
    <source>
        <dbReference type="Proteomes" id="UP000636960"/>
    </source>
</evidence>
<accession>A0A919K870</accession>
<protein>
    <recommendedName>
        <fullName evidence="5">Zinc finger DksA/TraR C4-type domain-containing protein</fullName>
    </recommendedName>
</protein>
<dbReference type="PROSITE" id="PS51128">
    <property type="entry name" value="ZF_DKSA_2"/>
    <property type="match status" value="1"/>
</dbReference>
<name>A0A919K870_9ACTN</name>
<gene>
    <name evidence="6" type="ORF">Ari01nite_86270</name>
</gene>
<organism evidence="6 7">
    <name type="scientific">Paractinoplanes rishiriensis</name>
    <dbReference type="NCBI Taxonomy" id="1050105"/>
    <lineage>
        <taxon>Bacteria</taxon>
        <taxon>Bacillati</taxon>
        <taxon>Actinomycetota</taxon>
        <taxon>Actinomycetes</taxon>
        <taxon>Micromonosporales</taxon>
        <taxon>Micromonosporaceae</taxon>
        <taxon>Paractinoplanes</taxon>
    </lineage>
</organism>
<evidence type="ECO:0000259" key="5">
    <source>
        <dbReference type="Pfam" id="PF01258"/>
    </source>
</evidence>
<dbReference type="PANTHER" id="PTHR33823:SF4">
    <property type="entry name" value="GENERAL STRESS PROTEIN 16O"/>
    <property type="match status" value="1"/>
</dbReference>
<dbReference type="AlphaFoldDB" id="A0A919K870"/>
<feature type="domain" description="Zinc finger DksA/TraR C4-type" evidence="5">
    <location>
        <begin position="80"/>
        <end position="110"/>
    </location>
</feature>
<keyword evidence="2" id="KW-0863">Zinc-finger</keyword>
<evidence type="ECO:0000313" key="6">
    <source>
        <dbReference type="EMBL" id="GIF01163.1"/>
    </source>
</evidence>
<dbReference type="RefSeq" id="WP_203789690.1">
    <property type="nucleotide sequence ID" value="NZ_BOMV01000099.1"/>
</dbReference>
<dbReference type="EMBL" id="BOMV01000099">
    <property type="protein sequence ID" value="GIF01163.1"/>
    <property type="molecule type" value="Genomic_DNA"/>
</dbReference>
<sequence length="111" mass="12274">MPTRTAPPPVDLRDEQRDLHTLAWDLTVQQMHLAFAECVLPTPDQADEAGRSAKLARVRLAAARYAVEDIRAALQRIDAGTYGMCLQCGCIIAADRLRARPTARWCAVCQV</sequence>
<dbReference type="PANTHER" id="PTHR33823">
    <property type="entry name" value="RNA POLYMERASE-BINDING TRANSCRIPTION FACTOR DKSA-RELATED"/>
    <property type="match status" value="1"/>
</dbReference>
<evidence type="ECO:0000256" key="3">
    <source>
        <dbReference type="ARBA" id="ARBA00022833"/>
    </source>
</evidence>
<dbReference type="Proteomes" id="UP000636960">
    <property type="component" value="Unassembled WGS sequence"/>
</dbReference>
<dbReference type="Gene3D" id="1.20.120.910">
    <property type="entry name" value="DksA, coiled-coil domain"/>
    <property type="match status" value="1"/>
</dbReference>
<dbReference type="GO" id="GO:0008270">
    <property type="term" value="F:zinc ion binding"/>
    <property type="evidence" value="ECO:0007669"/>
    <property type="project" value="UniProtKB-KW"/>
</dbReference>